<keyword evidence="2" id="KW-1133">Transmembrane helix</keyword>
<evidence type="ECO:0000313" key="4">
    <source>
        <dbReference type="Proteomes" id="UP000663851"/>
    </source>
</evidence>
<sequence>MYEDNIQHQGSLRRRAYFQQIMKIFISHIILSVVYFYQILSTISTKGNSAVIKHIKQSGDIGGALQILIEKDALGLITIEARQLFQRFEFHRTFVSDSPKSTSSSTIEPRYTSPYRPSDITDHGTASGIGLSPTEVARSWLHKKFRNTTKFPFPREKLLIKDHNQSSIKCPAADRTSCNITFPDSLDVANVATLLGHTYQFHKPVYEYITESYEAWCEEKHDTPSSTSEVLLTSTVGKDLFEKGSKKIQSSLLLLPATTSNDMKFASSNEIMVKVLQHHTMFGELTLKTHDALKNYSNDIMTHEQLLEKLKKINGEYLQQIDQI</sequence>
<protein>
    <submittedName>
        <fullName evidence="3">Uncharacterized protein</fullName>
    </submittedName>
</protein>
<reference evidence="3" key="1">
    <citation type="submission" date="2021-02" db="EMBL/GenBank/DDBJ databases">
        <authorList>
            <person name="Nowell W R."/>
        </authorList>
    </citation>
    <scope>NUCLEOTIDE SEQUENCE</scope>
</reference>
<keyword evidence="2" id="KW-0472">Membrane</keyword>
<evidence type="ECO:0000313" key="3">
    <source>
        <dbReference type="EMBL" id="CAF4355167.1"/>
    </source>
</evidence>
<accession>A0A820LE39</accession>
<dbReference type="AlphaFoldDB" id="A0A820LE39"/>
<keyword evidence="2" id="KW-0812">Transmembrane</keyword>
<evidence type="ECO:0000256" key="2">
    <source>
        <dbReference type="SAM" id="Phobius"/>
    </source>
</evidence>
<feature type="transmembrane region" description="Helical" evidence="2">
    <location>
        <begin position="21"/>
        <end position="40"/>
    </location>
</feature>
<organism evidence="3 4">
    <name type="scientific">Rotaria socialis</name>
    <dbReference type="NCBI Taxonomy" id="392032"/>
    <lineage>
        <taxon>Eukaryota</taxon>
        <taxon>Metazoa</taxon>
        <taxon>Spiralia</taxon>
        <taxon>Gnathifera</taxon>
        <taxon>Rotifera</taxon>
        <taxon>Eurotatoria</taxon>
        <taxon>Bdelloidea</taxon>
        <taxon>Philodinida</taxon>
        <taxon>Philodinidae</taxon>
        <taxon>Rotaria</taxon>
    </lineage>
</organism>
<feature type="compositionally biased region" description="Low complexity" evidence="1">
    <location>
        <begin position="96"/>
        <end position="105"/>
    </location>
</feature>
<feature type="region of interest" description="Disordered" evidence="1">
    <location>
        <begin position="96"/>
        <end position="127"/>
    </location>
</feature>
<proteinExistence type="predicted"/>
<gene>
    <name evidence="3" type="ORF">HFQ381_LOCUS17011</name>
</gene>
<comment type="caution">
    <text evidence="3">The sequence shown here is derived from an EMBL/GenBank/DDBJ whole genome shotgun (WGS) entry which is preliminary data.</text>
</comment>
<evidence type="ECO:0000256" key="1">
    <source>
        <dbReference type="SAM" id="MobiDB-lite"/>
    </source>
</evidence>
<dbReference type="Proteomes" id="UP000663851">
    <property type="component" value="Unassembled WGS sequence"/>
</dbReference>
<name>A0A820LE39_9BILA</name>
<dbReference type="EMBL" id="CAJOBO010001237">
    <property type="protein sequence ID" value="CAF4355167.1"/>
    <property type="molecule type" value="Genomic_DNA"/>
</dbReference>